<gene>
    <name evidence="2" type="ORF">NE536_16015</name>
</gene>
<evidence type="ECO:0000313" key="3">
    <source>
        <dbReference type="Proteomes" id="UP001155604"/>
    </source>
</evidence>
<dbReference type="AlphaFoldDB" id="A0A9X2WWU4"/>
<dbReference type="Proteomes" id="UP001155604">
    <property type="component" value="Unassembled WGS sequence"/>
</dbReference>
<feature type="transmembrane region" description="Helical" evidence="1">
    <location>
        <begin position="64"/>
        <end position="83"/>
    </location>
</feature>
<keyword evidence="1" id="KW-0472">Membrane</keyword>
<dbReference type="InterPro" id="IPR008537">
    <property type="entry name" value="DUF819"/>
</dbReference>
<organism evidence="2 3">
    <name type="scientific">Shewanella septentrionalis</name>
    <dbReference type="NCBI Taxonomy" id="2952223"/>
    <lineage>
        <taxon>Bacteria</taxon>
        <taxon>Pseudomonadati</taxon>
        <taxon>Pseudomonadota</taxon>
        <taxon>Gammaproteobacteria</taxon>
        <taxon>Alteromonadales</taxon>
        <taxon>Shewanellaceae</taxon>
        <taxon>Shewanella</taxon>
    </lineage>
</organism>
<keyword evidence="1" id="KW-0812">Transmembrane</keyword>
<protein>
    <submittedName>
        <fullName evidence="2">DUF819 family protein</fullName>
    </submittedName>
</protein>
<name>A0A9X2WWU4_9GAMM</name>
<dbReference type="PROSITE" id="PS51257">
    <property type="entry name" value="PROKAR_LIPOPROTEIN"/>
    <property type="match status" value="1"/>
</dbReference>
<dbReference type="EMBL" id="JAMTCC010000029">
    <property type="protein sequence ID" value="MCT7946868.1"/>
    <property type="molecule type" value="Genomic_DNA"/>
</dbReference>
<keyword evidence="3" id="KW-1185">Reference proteome</keyword>
<evidence type="ECO:0000256" key="1">
    <source>
        <dbReference type="SAM" id="Phobius"/>
    </source>
</evidence>
<comment type="caution">
    <text evidence="2">The sequence shown here is derived from an EMBL/GenBank/DDBJ whole genome shotgun (WGS) entry which is preliminary data.</text>
</comment>
<accession>A0A9X2WWU4</accession>
<reference evidence="2" key="1">
    <citation type="journal article" date="2023" name="Int. J. Syst. Evol. Microbiol.">
        <title>&lt;i&gt;Shewanella septentrionalis&lt;/i&gt; sp. nov. and &lt;i&gt;Shewanella holmiensis&lt;/i&gt; sp. nov., isolated from Baltic Sea water and sediments.</title>
        <authorList>
            <person name="Martin-Rodriguez A.J."/>
            <person name="Thorell K."/>
            <person name="Joffre E."/>
            <person name="Jensie-Markopoulos S."/>
            <person name="Moore E.R.B."/>
            <person name="Sjoling A."/>
        </authorList>
    </citation>
    <scope>NUCLEOTIDE SEQUENCE</scope>
    <source>
        <strain evidence="2">SP1W3</strain>
    </source>
</reference>
<feature type="transmembrane region" description="Helical" evidence="1">
    <location>
        <begin position="95"/>
        <end position="116"/>
    </location>
</feature>
<feature type="transmembrane region" description="Helical" evidence="1">
    <location>
        <begin position="37"/>
        <end position="57"/>
    </location>
</feature>
<feature type="transmembrane region" description="Helical" evidence="1">
    <location>
        <begin position="12"/>
        <end position="31"/>
    </location>
</feature>
<sequence>MDIRLLLSLPWFFMVGLIWLLFHIVLLVATSCLKLPFSYLAIASQCNFGGVASAPVVESAYNKALIPLAVLITVLAIMHERTLLHGRVLSGCSDYKVIIFSSICLRFIFMLVNKAICPKTNHRQLH</sequence>
<dbReference type="Pfam" id="PF05684">
    <property type="entry name" value="DUF819"/>
    <property type="match status" value="1"/>
</dbReference>
<proteinExistence type="predicted"/>
<keyword evidence="1" id="KW-1133">Transmembrane helix</keyword>
<evidence type="ECO:0000313" key="2">
    <source>
        <dbReference type="EMBL" id="MCT7946868.1"/>
    </source>
</evidence>
<dbReference type="RefSeq" id="WP_261273305.1">
    <property type="nucleotide sequence ID" value="NZ_JAMTCC010000029.1"/>
</dbReference>